<dbReference type="EC" id="2.7.10.1" evidence="2"/>
<dbReference type="InterPro" id="IPR036941">
    <property type="entry name" value="Rcpt_L-dom_sf"/>
</dbReference>
<evidence type="ECO:0000256" key="10">
    <source>
        <dbReference type="ARBA" id="ARBA00023136"/>
    </source>
</evidence>
<dbReference type="CDD" id="cd00064">
    <property type="entry name" value="FU"/>
    <property type="match status" value="1"/>
</dbReference>
<dbReference type="InterPro" id="IPR036116">
    <property type="entry name" value="FN3_sf"/>
</dbReference>
<feature type="transmembrane region" description="Helical" evidence="15">
    <location>
        <begin position="30"/>
        <end position="50"/>
    </location>
</feature>
<keyword evidence="7" id="KW-0418">Kinase</keyword>
<protein>
    <recommendedName>
        <fullName evidence="2">receptor protein-tyrosine kinase</fullName>
        <ecNumber evidence="2">2.7.10.1</ecNumber>
    </recommendedName>
</protein>
<dbReference type="OMA" id="IQRGHVY"/>
<dbReference type="SUPFAM" id="SSF57184">
    <property type="entry name" value="Growth factor receptor domain"/>
    <property type="match status" value="1"/>
</dbReference>
<evidence type="ECO:0000256" key="4">
    <source>
        <dbReference type="ARBA" id="ARBA00022679"/>
    </source>
</evidence>
<evidence type="ECO:0000256" key="7">
    <source>
        <dbReference type="ARBA" id="ARBA00022777"/>
    </source>
</evidence>
<dbReference type="GO" id="GO:0016020">
    <property type="term" value="C:membrane"/>
    <property type="evidence" value="ECO:0007669"/>
    <property type="project" value="UniProtKB-SubCell"/>
</dbReference>
<organism evidence="18 19">
    <name type="scientific">Drosophila guanche</name>
    <name type="common">Fruit fly</name>
    <dbReference type="NCBI Taxonomy" id="7266"/>
    <lineage>
        <taxon>Eukaryota</taxon>
        <taxon>Metazoa</taxon>
        <taxon>Ecdysozoa</taxon>
        <taxon>Arthropoda</taxon>
        <taxon>Hexapoda</taxon>
        <taxon>Insecta</taxon>
        <taxon>Pterygota</taxon>
        <taxon>Neoptera</taxon>
        <taxon>Endopterygota</taxon>
        <taxon>Diptera</taxon>
        <taxon>Brachycera</taxon>
        <taxon>Muscomorpha</taxon>
        <taxon>Ephydroidea</taxon>
        <taxon>Drosophilidae</taxon>
        <taxon>Drosophila</taxon>
        <taxon>Sophophora</taxon>
    </lineage>
</organism>
<sequence>MDVNNCTKIGSKGETENKKPFLNMGFGHKAVGLMLLVITACCGVGASVSAPGTEHECTSIDIRNECSKMHLLDNCTVITGYVMITLITTPPYCNYSTFKFPMLREITEFMIFTEVRGLTRVDEMFPNLTVIRGRRLFLNYALGVTSMLDLEYLEFPSLVAIQRGHVYIGNCPKLCQHEGVNWDLLTLSRGENHIMVGSSKCNASVCRGCDSSYCWSTFKCQRSQNDNVAHFKVKVDYCHDECLGGCHRNASASDCQVCRAISDGGVCVKKCPAHKYLLEQYQRCYTEEECVKRHNHYTFGAQCVGFCPSGYKANERNECIRCGQKEACISVCSPEPSNNAITIYNLGDAEELRGCQIVNGSLIITIRNQVNETQLIQSLTSVREIRGHLKVYRSSQLRSLKFLSNLERIHGDPLENRQYALILYDNKQLSELWKPESKLQFVQGGMFMHRNNKLCNTHMKEFQGVVVHDRSLDSLQTSDQEVLCSPSKLLLTVQKRTHRTVKLSWSKSETSLELELIHRKLPPGIFYPEESELEAPVCIRINWQRRLLFPDELSENGTHYTFVLDVLEPDTRYACLLRTFGGDLSQEARSDLLYVQTERDIPQPPLLELVRKTDSSLTVRLKSHDHHHYILTVYELADDEAYVDSRDYCHQPSYIWQDMDGEEWRAFEDYDDCCAHQREMADDSHFIDEMRKQYRCSLDNHDHCQDVDQQQTGLMRVQLPFNTSEYELRHLQRYRLYSLQLQACSDLGCSSHTTLNTRTNYTLGADLLTQLTACRVPDTNKYVLRFDEPAQPNGQVVSYVLHYRNNLSDSHMSCLTRLQHATAGYVYVSQLNVSFSECAVRVHSLAGDVLTPYVAITWCSDQEQLLPHSRPTKQLLNTSLDVSQLKVASSHSRGVSIFLVCFLFGCSLSLMWLLYKRRCWRKLPGLRRYVPVREQWLRERHHTEDREILVDGFETVRFQNSNSSPDDYRM</sequence>
<keyword evidence="4" id="KW-0808">Transferase</keyword>
<evidence type="ECO:0000313" key="18">
    <source>
        <dbReference type="EMBL" id="SPP85533.1"/>
    </source>
</evidence>
<dbReference type="GO" id="GO:0005524">
    <property type="term" value="F:ATP binding"/>
    <property type="evidence" value="ECO:0007669"/>
    <property type="project" value="UniProtKB-KW"/>
</dbReference>
<evidence type="ECO:0000256" key="15">
    <source>
        <dbReference type="SAM" id="Phobius"/>
    </source>
</evidence>
<comment type="catalytic activity">
    <reaction evidence="14">
        <text>L-tyrosyl-[protein] + ATP = O-phospho-L-tyrosyl-[protein] + ADP + H(+)</text>
        <dbReference type="Rhea" id="RHEA:10596"/>
        <dbReference type="Rhea" id="RHEA-COMP:10136"/>
        <dbReference type="Rhea" id="RHEA-COMP:20101"/>
        <dbReference type="ChEBI" id="CHEBI:15378"/>
        <dbReference type="ChEBI" id="CHEBI:30616"/>
        <dbReference type="ChEBI" id="CHEBI:46858"/>
        <dbReference type="ChEBI" id="CHEBI:61978"/>
        <dbReference type="ChEBI" id="CHEBI:456216"/>
        <dbReference type="EC" id="2.7.10.1"/>
    </reaction>
</comment>
<dbReference type="InterPro" id="IPR006211">
    <property type="entry name" value="Furin-like_Cys-rich_dom"/>
</dbReference>
<feature type="domain" description="Receptor L-domain" evidence="17">
    <location>
        <begin position="354"/>
        <end position="460"/>
    </location>
</feature>
<proteinExistence type="predicted"/>
<dbReference type="InterPro" id="IPR000494">
    <property type="entry name" value="Rcpt_L-dom"/>
</dbReference>
<evidence type="ECO:0000256" key="8">
    <source>
        <dbReference type="ARBA" id="ARBA00022840"/>
    </source>
</evidence>
<dbReference type="Pfam" id="PF00757">
    <property type="entry name" value="Furin-like"/>
    <property type="match status" value="1"/>
</dbReference>
<dbReference type="Proteomes" id="UP000268350">
    <property type="component" value="Unassembled WGS sequence"/>
</dbReference>
<dbReference type="OrthoDB" id="6612654at2759"/>
<feature type="transmembrane region" description="Helical" evidence="15">
    <location>
        <begin position="71"/>
        <end position="92"/>
    </location>
</feature>
<feature type="domain" description="Receptor L-domain" evidence="17">
    <location>
        <begin position="74"/>
        <end position="185"/>
    </location>
</feature>
<evidence type="ECO:0000256" key="13">
    <source>
        <dbReference type="ARBA" id="ARBA00023180"/>
    </source>
</evidence>
<keyword evidence="11" id="KW-0829">Tyrosine-protein kinase</keyword>
<dbReference type="SUPFAM" id="SSF49265">
    <property type="entry name" value="Fibronectin type III"/>
    <property type="match status" value="3"/>
</dbReference>
<gene>
    <name evidence="18" type="ORF">DGUA_6G004000</name>
</gene>
<accession>A0A3B0JWS8</accession>
<dbReference type="PANTHER" id="PTHR46957">
    <property type="entry name" value="CYTOKINE RECEPTOR"/>
    <property type="match status" value="1"/>
</dbReference>
<evidence type="ECO:0000256" key="2">
    <source>
        <dbReference type="ARBA" id="ARBA00011902"/>
    </source>
</evidence>
<dbReference type="GO" id="GO:0004714">
    <property type="term" value="F:transmembrane receptor protein tyrosine kinase activity"/>
    <property type="evidence" value="ECO:0007669"/>
    <property type="project" value="UniProtKB-EC"/>
</dbReference>
<keyword evidence="10 15" id="KW-0472">Membrane</keyword>
<reference evidence="19" key="1">
    <citation type="submission" date="2018-01" db="EMBL/GenBank/DDBJ databases">
        <authorList>
            <person name="Alioto T."/>
            <person name="Alioto T."/>
        </authorList>
    </citation>
    <scope>NUCLEOTIDE SEQUENCE [LARGE SCALE GENOMIC DNA]</scope>
</reference>
<dbReference type="EMBL" id="OUUW01000010">
    <property type="protein sequence ID" value="SPP85533.1"/>
    <property type="molecule type" value="Genomic_DNA"/>
</dbReference>
<keyword evidence="6" id="KW-0547">Nucleotide-binding</keyword>
<feature type="domain" description="Furin-like cysteine-rich" evidence="16">
    <location>
        <begin position="207"/>
        <end position="332"/>
    </location>
</feature>
<dbReference type="Pfam" id="PF01030">
    <property type="entry name" value="Recep_L_domain"/>
    <property type="match status" value="2"/>
</dbReference>
<dbReference type="InterPro" id="IPR009030">
    <property type="entry name" value="Growth_fac_rcpt_cys_sf"/>
</dbReference>
<evidence type="ECO:0000259" key="17">
    <source>
        <dbReference type="Pfam" id="PF01030"/>
    </source>
</evidence>
<evidence type="ECO:0000256" key="6">
    <source>
        <dbReference type="ARBA" id="ARBA00022741"/>
    </source>
</evidence>
<evidence type="ECO:0000259" key="16">
    <source>
        <dbReference type="Pfam" id="PF00757"/>
    </source>
</evidence>
<dbReference type="AlphaFoldDB" id="A0A3B0JWS8"/>
<evidence type="ECO:0000256" key="1">
    <source>
        <dbReference type="ARBA" id="ARBA00004479"/>
    </source>
</evidence>
<evidence type="ECO:0000256" key="5">
    <source>
        <dbReference type="ARBA" id="ARBA00022692"/>
    </source>
</evidence>
<name>A0A3B0JWS8_DROGU</name>
<comment type="subcellular location">
    <subcellularLocation>
        <location evidence="1">Membrane</location>
        <topology evidence="1">Single-pass type I membrane protein</topology>
    </subcellularLocation>
</comment>
<evidence type="ECO:0000313" key="19">
    <source>
        <dbReference type="Proteomes" id="UP000268350"/>
    </source>
</evidence>
<keyword evidence="13" id="KW-0325">Glycoprotein</keyword>
<evidence type="ECO:0000256" key="12">
    <source>
        <dbReference type="ARBA" id="ARBA00023170"/>
    </source>
</evidence>
<keyword evidence="19" id="KW-1185">Reference proteome</keyword>
<evidence type="ECO:0000256" key="14">
    <source>
        <dbReference type="ARBA" id="ARBA00051243"/>
    </source>
</evidence>
<evidence type="ECO:0000256" key="9">
    <source>
        <dbReference type="ARBA" id="ARBA00022989"/>
    </source>
</evidence>
<feature type="transmembrane region" description="Helical" evidence="15">
    <location>
        <begin position="895"/>
        <end position="915"/>
    </location>
</feature>
<keyword evidence="8" id="KW-0067">ATP-binding</keyword>
<keyword evidence="5 15" id="KW-0812">Transmembrane</keyword>
<dbReference type="STRING" id="7266.A0A3B0JWS8"/>
<dbReference type="SUPFAM" id="SSF52058">
    <property type="entry name" value="L domain-like"/>
    <property type="match status" value="2"/>
</dbReference>
<keyword evidence="12 18" id="KW-0675">Receptor</keyword>
<dbReference type="Gene3D" id="3.80.20.20">
    <property type="entry name" value="Receptor L-domain"/>
    <property type="match status" value="2"/>
</dbReference>
<dbReference type="PANTHER" id="PTHR46957:SF3">
    <property type="entry name" value="CYTOKINE RECEPTOR"/>
    <property type="match status" value="1"/>
</dbReference>
<dbReference type="InterPro" id="IPR050713">
    <property type="entry name" value="RTP_Phos/Ushers"/>
</dbReference>
<keyword evidence="3" id="KW-0597">Phosphoprotein</keyword>
<evidence type="ECO:0000256" key="3">
    <source>
        <dbReference type="ARBA" id="ARBA00022553"/>
    </source>
</evidence>
<evidence type="ECO:0000256" key="11">
    <source>
        <dbReference type="ARBA" id="ARBA00023137"/>
    </source>
</evidence>
<keyword evidence="9 15" id="KW-1133">Transmembrane helix</keyword>
<dbReference type="InterPro" id="IPR006212">
    <property type="entry name" value="Furin_repeat"/>
</dbReference>